<evidence type="ECO:0000256" key="9">
    <source>
        <dbReference type="SAM" id="MobiDB-lite"/>
    </source>
</evidence>
<dbReference type="SUPFAM" id="SSF55729">
    <property type="entry name" value="Acyl-CoA N-acyltransferases (Nat)"/>
    <property type="match status" value="1"/>
</dbReference>
<dbReference type="AlphaFoldDB" id="A0A4Q2D9U5"/>
<evidence type="ECO:0000259" key="10">
    <source>
        <dbReference type="PROSITE" id="PS50164"/>
    </source>
</evidence>
<dbReference type="SMART" id="SM00384">
    <property type="entry name" value="AT_hook"/>
    <property type="match status" value="3"/>
</dbReference>
<comment type="similarity">
    <text evidence="8">Belongs to the SLX1 family.</text>
</comment>
<accession>A0A4Q2D9U5</accession>
<feature type="domain" description="GIY-YIG" evidence="10">
    <location>
        <begin position="114"/>
        <end position="194"/>
    </location>
</feature>
<evidence type="ECO:0000256" key="4">
    <source>
        <dbReference type="ARBA" id="ARBA00022801"/>
    </source>
</evidence>
<dbReference type="GO" id="GO:0033557">
    <property type="term" value="C:Slx1-Slx4 complex"/>
    <property type="evidence" value="ECO:0007669"/>
    <property type="project" value="UniProtKB-UniRule"/>
</dbReference>
<feature type="compositionally biased region" description="Polar residues" evidence="9">
    <location>
        <begin position="522"/>
        <end position="531"/>
    </location>
</feature>
<keyword evidence="4 8" id="KW-0378">Hydrolase</keyword>
<evidence type="ECO:0000256" key="5">
    <source>
        <dbReference type="ARBA" id="ARBA00023172"/>
    </source>
</evidence>
<keyword evidence="1 8" id="KW-0540">Nuclease</keyword>
<dbReference type="Pfam" id="PF21202">
    <property type="entry name" value="SLX1_C"/>
    <property type="match status" value="1"/>
</dbReference>
<dbReference type="GO" id="GO:0016747">
    <property type="term" value="F:acyltransferase activity, transferring groups other than amino-acyl groups"/>
    <property type="evidence" value="ECO:0007669"/>
    <property type="project" value="InterPro"/>
</dbReference>
<evidence type="ECO:0000313" key="12">
    <source>
        <dbReference type="EMBL" id="RXW15426.1"/>
    </source>
</evidence>
<evidence type="ECO:0000256" key="8">
    <source>
        <dbReference type="HAMAP-Rule" id="MF_03100"/>
    </source>
</evidence>
<dbReference type="InterPro" id="IPR000182">
    <property type="entry name" value="GNAT_dom"/>
</dbReference>
<dbReference type="Proteomes" id="UP000290288">
    <property type="component" value="Unassembled WGS sequence"/>
</dbReference>
<comment type="function">
    <text evidence="8">Catalytic subunit of the SLX1-SLX4 structure-specific endonuclease that resolves DNA secondary structures generated during DNA repair and recombination. Has endonuclease activity towards branched DNA substrates, introducing single-strand cuts in duplex DNA close to junctions with ss-DNA.</text>
</comment>
<dbReference type="InterPro" id="IPR035901">
    <property type="entry name" value="GIY-YIG_endonuc_sf"/>
</dbReference>
<reference evidence="12 13" key="1">
    <citation type="submission" date="2019-01" db="EMBL/GenBank/DDBJ databases">
        <title>Draft genome sequence of Psathyrella aberdarensis IHI B618.</title>
        <authorList>
            <person name="Buettner E."/>
            <person name="Kellner H."/>
        </authorList>
    </citation>
    <scope>NUCLEOTIDE SEQUENCE [LARGE SCALE GENOMIC DNA]</scope>
    <source>
        <strain evidence="12 13">IHI B618</strain>
    </source>
</reference>
<dbReference type="PRINTS" id="PR00929">
    <property type="entry name" value="ATHOOK"/>
</dbReference>
<gene>
    <name evidence="12" type="ORF">EST38_g10431</name>
</gene>
<dbReference type="PANTHER" id="PTHR20208:SF10">
    <property type="entry name" value="STRUCTURE-SPECIFIC ENDONUCLEASE SUBUNIT SLX1"/>
    <property type="match status" value="1"/>
</dbReference>
<keyword evidence="2 8" id="KW-0255">Endonuclease</keyword>
<dbReference type="PROSITE" id="PS50164">
    <property type="entry name" value="GIY_YIG"/>
    <property type="match status" value="1"/>
</dbReference>
<comment type="caution">
    <text evidence="12">The sequence shown here is derived from an EMBL/GenBank/DDBJ whole genome shotgun (WGS) entry which is preliminary data.</text>
</comment>
<dbReference type="EMBL" id="SDEE01000554">
    <property type="protein sequence ID" value="RXW15426.1"/>
    <property type="molecule type" value="Genomic_DNA"/>
</dbReference>
<dbReference type="PROSITE" id="PS51186">
    <property type="entry name" value="GNAT"/>
    <property type="match status" value="1"/>
</dbReference>
<evidence type="ECO:0000256" key="1">
    <source>
        <dbReference type="ARBA" id="ARBA00022722"/>
    </source>
</evidence>
<keyword evidence="13" id="KW-1185">Reference proteome</keyword>
<dbReference type="HAMAP" id="MF_03100">
    <property type="entry name" value="Endonuc_su_Slx1"/>
    <property type="match status" value="1"/>
</dbReference>
<dbReference type="InterPro" id="IPR016181">
    <property type="entry name" value="Acyl_CoA_acyltransferase"/>
</dbReference>
<keyword evidence="6 8" id="KW-0234">DNA repair</keyword>
<comment type="subunit">
    <text evidence="8">Forms a heterodimer with SLX4.</text>
</comment>
<dbReference type="CDD" id="cd04301">
    <property type="entry name" value="NAT_SF"/>
    <property type="match status" value="1"/>
</dbReference>
<sequence length="687" mass="74777">MPGQLCLVAVHSSQPHIPIGFVSAALHGPAVEEIVGEADPTETPPRLELLTLGVAPTYQQRGLATLLVTHIVQRVRESILHKFSARAEGLLTCAHVSTNNTRAIAFYKHLGMVAIPGTVRGLYQVCRTVIYIGSTPSPPRRIRQHNGELTQGARRTRSKRPWVMQMIVHGFPSRLAALRFEWAWQNPDRSRHLRGGDGKHLFPRNTKLMKKNIEIVQTMIRTPPFSFWPLHVKLFTEEATDIWQSTVARNTANSSQTPADYFPPGFSQSVELEGVDGRSGHPLGSGRTAPLDVKDEHFISTILAKNTAVIASGNTTCAVCKEDVGDYATDTLATALCPHDGCLAVSHLFCLSKLFLDSPSPSFSQHSRVIPRGGNCPSCSKYTLWGDIVRGSYRRVISTTVVPEIEPEEEEREGELLVEGPNSDPEKDLFTSDSEIAADITPKAKRKGKCVEPELMSSSPTKGKGKAKRGKSKRRGSGSGSGENFDLDVSSSSDSGGLAAKTSSRGRKPKAPRTQSKKDTSPGPSTLTNEETPVKKRRGRPPKVPVTDDTTPAKRPRGRPPKSPRIAETLVEPKTPRGRGRPPKSPTARRGISTTAGGSMLFNLDLDSDNELEEYDPLVVSTLGSAVRITPKKATEWTEGDVWEILSSEDDSNANNVNEVAQALGALNLSSPRQTVDVDSDDDLFLP</sequence>
<dbReference type="GO" id="GO:0017108">
    <property type="term" value="F:5'-flap endonuclease activity"/>
    <property type="evidence" value="ECO:0007669"/>
    <property type="project" value="InterPro"/>
</dbReference>
<feature type="region of interest" description="Disordered" evidence="9">
    <location>
        <begin position="404"/>
        <end position="598"/>
    </location>
</feature>
<dbReference type="PANTHER" id="PTHR20208">
    <property type="entry name" value="STRUCTURE-SPECIFIC ENDONUCLEASE SUBUNIT SLX1"/>
    <property type="match status" value="1"/>
</dbReference>
<dbReference type="Gene3D" id="3.40.1440.10">
    <property type="entry name" value="GIY-YIG endonuclease"/>
    <property type="match status" value="1"/>
</dbReference>
<keyword evidence="7 8" id="KW-0539">Nucleus</keyword>
<dbReference type="GO" id="GO:0008821">
    <property type="term" value="F:crossover junction DNA endonuclease activity"/>
    <property type="evidence" value="ECO:0007669"/>
    <property type="project" value="TreeGrafter"/>
</dbReference>
<organism evidence="12 13">
    <name type="scientific">Candolleomyces aberdarensis</name>
    <dbReference type="NCBI Taxonomy" id="2316362"/>
    <lineage>
        <taxon>Eukaryota</taxon>
        <taxon>Fungi</taxon>
        <taxon>Dikarya</taxon>
        <taxon>Basidiomycota</taxon>
        <taxon>Agaricomycotina</taxon>
        <taxon>Agaricomycetes</taxon>
        <taxon>Agaricomycetidae</taxon>
        <taxon>Agaricales</taxon>
        <taxon>Agaricineae</taxon>
        <taxon>Psathyrellaceae</taxon>
        <taxon>Candolleomyces</taxon>
    </lineage>
</organism>
<comment type="subcellular location">
    <subcellularLocation>
        <location evidence="8">Nucleus</location>
    </subcellularLocation>
</comment>
<dbReference type="InterPro" id="IPR000305">
    <property type="entry name" value="GIY-YIG_endonuc"/>
</dbReference>
<dbReference type="Pfam" id="PF00583">
    <property type="entry name" value="Acetyltransf_1"/>
    <property type="match status" value="1"/>
</dbReference>
<dbReference type="InterPro" id="IPR013083">
    <property type="entry name" value="Znf_RING/FYVE/PHD"/>
</dbReference>
<protein>
    <submittedName>
        <fullName evidence="12">Uncharacterized protein</fullName>
    </submittedName>
</protein>
<proteinExistence type="inferred from homology"/>
<name>A0A4Q2D9U5_9AGAR</name>
<evidence type="ECO:0000259" key="11">
    <source>
        <dbReference type="PROSITE" id="PS51186"/>
    </source>
</evidence>
<evidence type="ECO:0000256" key="6">
    <source>
        <dbReference type="ARBA" id="ARBA00023204"/>
    </source>
</evidence>
<evidence type="ECO:0000313" key="13">
    <source>
        <dbReference type="Proteomes" id="UP000290288"/>
    </source>
</evidence>
<keyword evidence="3 8" id="KW-0227">DNA damage</keyword>
<dbReference type="GO" id="GO:0000724">
    <property type="term" value="P:double-strand break repair via homologous recombination"/>
    <property type="evidence" value="ECO:0007669"/>
    <property type="project" value="TreeGrafter"/>
</dbReference>
<dbReference type="GO" id="GO:0003677">
    <property type="term" value="F:DNA binding"/>
    <property type="evidence" value="ECO:0007669"/>
    <property type="project" value="InterPro"/>
</dbReference>
<evidence type="ECO:0000256" key="3">
    <source>
        <dbReference type="ARBA" id="ARBA00022763"/>
    </source>
</evidence>
<dbReference type="Gene3D" id="3.30.40.10">
    <property type="entry name" value="Zinc/RING finger domain, C3HC4 (zinc finger)"/>
    <property type="match status" value="1"/>
</dbReference>
<dbReference type="Pfam" id="PF01541">
    <property type="entry name" value="GIY-YIG"/>
    <property type="match status" value="1"/>
</dbReference>
<feature type="compositionally biased region" description="Low complexity" evidence="9">
    <location>
        <begin position="487"/>
        <end position="498"/>
    </location>
</feature>
<dbReference type="InterPro" id="IPR050381">
    <property type="entry name" value="SLX1_endonuclease"/>
</dbReference>
<dbReference type="InterPro" id="IPR017956">
    <property type="entry name" value="AT_hook_DNA-bd_motif"/>
</dbReference>
<feature type="domain" description="N-acetyltransferase" evidence="11">
    <location>
        <begin position="1"/>
        <end position="136"/>
    </location>
</feature>
<dbReference type="InterPro" id="IPR027520">
    <property type="entry name" value="Slx1"/>
</dbReference>
<dbReference type="OrthoDB" id="3028349at2759"/>
<dbReference type="Gene3D" id="3.40.630.30">
    <property type="match status" value="1"/>
</dbReference>
<feature type="compositionally biased region" description="Basic residues" evidence="9">
    <location>
        <begin position="463"/>
        <end position="476"/>
    </location>
</feature>
<dbReference type="CDD" id="cd10455">
    <property type="entry name" value="GIY-YIG_SLX1"/>
    <property type="match status" value="1"/>
</dbReference>
<keyword evidence="5 8" id="KW-0233">DNA recombination</keyword>
<comment type="cofactor">
    <cofactor evidence="8">
        <name>a divalent metal cation</name>
        <dbReference type="ChEBI" id="CHEBI:60240"/>
    </cofactor>
</comment>
<comment type="caution">
    <text evidence="8">Lacks conserved residue(s) required for the propagation of feature annotation.</text>
</comment>
<dbReference type="InterPro" id="IPR048749">
    <property type="entry name" value="SLX1_C"/>
</dbReference>
<evidence type="ECO:0000256" key="7">
    <source>
        <dbReference type="ARBA" id="ARBA00023242"/>
    </source>
</evidence>
<evidence type="ECO:0000256" key="2">
    <source>
        <dbReference type="ARBA" id="ARBA00022759"/>
    </source>
</evidence>
<dbReference type="STRING" id="2316362.A0A4Q2D9U5"/>